<evidence type="ECO:0000313" key="3">
    <source>
        <dbReference type="Proteomes" id="UP000054007"/>
    </source>
</evidence>
<evidence type="ECO:0000256" key="1">
    <source>
        <dbReference type="SAM" id="MobiDB-lite"/>
    </source>
</evidence>
<keyword evidence="3" id="KW-1185">Reference proteome</keyword>
<name>A0A0D7AY95_9AGAR</name>
<evidence type="ECO:0000313" key="2">
    <source>
        <dbReference type="EMBL" id="KIY63333.1"/>
    </source>
</evidence>
<accession>A0A0D7AY95</accession>
<dbReference type="AlphaFoldDB" id="A0A0D7AY95"/>
<dbReference type="Proteomes" id="UP000054007">
    <property type="component" value="Unassembled WGS sequence"/>
</dbReference>
<dbReference type="EMBL" id="KN880703">
    <property type="protein sequence ID" value="KIY63333.1"/>
    <property type="molecule type" value="Genomic_DNA"/>
</dbReference>
<feature type="compositionally biased region" description="Basic and acidic residues" evidence="1">
    <location>
        <begin position="137"/>
        <end position="149"/>
    </location>
</feature>
<feature type="region of interest" description="Disordered" evidence="1">
    <location>
        <begin position="81"/>
        <end position="100"/>
    </location>
</feature>
<dbReference type="OrthoDB" id="3233731at2759"/>
<gene>
    <name evidence="2" type="ORF">CYLTODRAFT_141465</name>
</gene>
<reference evidence="2 3" key="1">
    <citation type="journal article" date="2015" name="Fungal Genet. Biol.">
        <title>Evolution of novel wood decay mechanisms in Agaricales revealed by the genome sequences of Fistulina hepatica and Cylindrobasidium torrendii.</title>
        <authorList>
            <person name="Floudas D."/>
            <person name="Held B.W."/>
            <person name="Riley R."/>
            <person name="Nagy L.G."/>
            <person name="Koehler G."/>
            <person name="Ransdell A.S."/>
            <person name="Younus H."/>
            <person name="Chow J."/>
            <person name="Chiniquy J."/>
            <person name="Lipzen A."/>
            <person name="Tritt A."/>
            <person name="Sun H."/>
            <person name="Haridas S."/>
            <person name="LaButti K."/>
            <person name="Ohm R.A."/>
            <person name="Kues U."/>
            <person name="Blanchette R.A."/>
            <person name="Grigoriev I.V."/>
            <person name="Minto R.E."/>
            <person name="Hibbett D.S."/>
        </authorList>
    </citation>
    <scope>NUCLEOTIDE SEQUENCE [LARGE SCALE GENOMIC DNA]</scope>
    <source>
        <strain evidence="2 3">FP15055 ss-10</strain>
    </source>
</reference>
<feature type="region of interest" description="Disordered" evidence="1">
    <location>
        <begin position="127"/>
        <end position="167"/>
    </location>
</feature>
<proteinExistence type="predicted"/>
<organism evidence="2 3">
    <name type="scientific">Cylindrobasidium torrendii FP15055 ss-10</name>
    <dbReference type="NCBI Taxonomy" id="1314674"/>
    <lineage>
        <taxon>Eukaryota</taxon>
        <taxon>Fungi</taxon>
        <taxon>Dikarya</taxon>
        <taxon>Basidiomycota</taxon>
        <taxon>Agaricomycotina</taxon>
        <taxon>Agaricomycetes</taxon>
        <taxon>Agaricomycetidae</taxon>
        <taxon>Agaricales</taxon>
        <taxon>Marasmiineae</taxon>
        <taxon>Physalacriaceae</taxon>
        <taxon>Cylindrobasidium</taxon>
    </lineage>
</organism>
<sequence>MGDNVCAYFRLFTEFGSEVRRLPCGGYKERNSKREEIRARLLPFLSFPTSDFVFSFSFTTRIIIMSATFTASIMSWAAAVQPGSPAPPTPATPATGKSAYTPTSAHHFDLTALGYTSVFVRLPKTPTAAANNRSHSRAPDYARLDDQDPQKLSPSSAQELEITSDDAATPIRNLPVFGISRARNARRRARASSMSAASPSRPGDSLLPSLMNELLIHQFISGGKIDPHMARALEQGAFGNGKSSPYCDEELEPLVAAPKKECKDKKRPAPLNIIPHCNSNVVVALPSAPALPTKKSARTSVRAFFSRS</sequence>
<protein>
    <submittedName>
        <fullName evidence="2">Uncharacterized protein</fullName>
    </submittedName>
</protein>